<organism evidence="1 2">
    <name type="scientific">Antrihabitans stalactiti</name>
    <dbReference type="NCBI Taxonomy" id="2584121"/>
    <lineage>
        <taxon>Bacteria</taxon>
        <taxon>Bacillati</taxon>
        <taxon>Actinomycetota</taxon>
        <taxon>Actinomycetes</taxon>
        <taxon>Mycobacteriales</taxon>
        <taxon>Nocardiaceae</taxon>
        <taxon>Antrihabitans</taxon>
    </lineage>
</organism>
<name>A0A848KK57_9NOCA</name>
<reference evidence="1 2" key="2">
    <citation type="submission" date="2020-06" db="EMBL/GenBank/DDBJ databases">
        <title>Antribacter stalactiti gen. nov., sp. nov., a new member of the family Nacardiaceae isolated from a cave.</title>
        <authorList>
            <person name="Kim I.S."/>
        </authorList>
    </citation>
    <scope>NUCLEOTIDE SEQUENCE [LARGE SCALE GENOMIC DNA]</scope>
    <source>
        <strain evidence="1 2">YC2-7</strain>
    </source>
</reference>
<sequence>MKDESTYARWIALHGKLHAAMSEAYQAYCLRNSCGCSDYSADWTDENQRGWNAEMDRITAEWAPEFEAVRQLRAAQQTATSEEEGE</sequence>
<dbReference type="EMBL" id="VCQU01000019">
    <property type="protein sequence ID" value="NMN99483.1"/>
    <property type="molecule type" value="Genomic_DNA"/>
</dbReference>
<protein>
    <submittedName>
        <fullName evidence="1">Uncharacterized protein</fullName>
    </submittedName>
</protein>
<gene>
    <name evidence="1" type="ORF">FGL95_31150</name>
</gene>
<comment type="caution">
    <text evidence="1">The sequence shown here is derived from an EMBL/GenBank/DDBJ whole genome shotgun (WGS) entry which is preliminary data.</text>
</comment>
<accession>A0A848KK57</accession>
<evidence type="ECO:0000313" key="1">
    <source>
        <dbReference type="EMBL" id="NMN99483.1"/>
    </source>
</evidence>
<dbReference type="AlphaFoldDB" id="A0A848KK57"/>
<proteinExistence type="predicted"/>
<reference evidence="1 2" key="1">
    <citation type="submission" date="2019-05" db="EMBL/GenBank/DDBJ databases">
        <authorList>
            <person name="Lee S.D."/>
        </authorList>
    </citation>
    <scope>NUCLEOTIDE SEQUENCE [LARGE SCALE GENOMIC DNA]</scope>
    <source>
        <strain evidence="1 2">YC2-7</strain>
    </source>
</reference>
<dbReference type="Proteomes" id="UP000535543">
    <property type="component" value="Unassembled WGS sequence"/>
</dbReference>
<keyword evidence="2" id="KW-1185">Reference proteome</keyword>
<dbReference type="RefSeq" id="WP_169594804.1">
    <property type="nucleotide sequence ID" value="NZ_VCQU01000019.1"/>
</dbReference>
<evidence type="ECO:0000313" key="2">
    <source>
        <dbReference type="Proteomes" id="UP000535543"/>
    </source>
</evidence>